<keyword evidence="3" id="KW-0067">ATP-binding</keyword>
<dbReference type="InterPro" id="IPR003593">
    <property type="entry name" value="AAA+_ATPase"/>
</dbReference>
<evidence type="ECO:0000313" key="6">
    <source>
        <dbReference type="Proteomes" id="UP000287605"/>
    </source>
</evidence>
<dbReference type="Pfam" id="PF00005">
    <property type="entry name" value="ABC_tran"/>
    <property type="match status" value="1"/>
</dbReference>
<dbReference type="GO" id="GO:0005524">
    <property type="term" value="F:ATP binding"/>
    <property type="evidence" value="ECO:0007669"/>
    <property type="project" value="UniProtKB-KW"/>
</dbReference>
<evidence type="ECO:0000259" key="4">
    <source>
        <dbReference type="PROSITE" id="PS50893"/>
    </source>
</evidence>
<dbReference type="AlphaFoldDB" id="A0A430AMH0"/>
<organism evidence="5 6">
    <name type="scientific">Vagococcus elongatus</name>
    <dbReference type="NCBI Taxonomy" id="180344"/>
    <lineage>
        <taxon>Bacteria</taxon>
        <taxon>Bacillati</taxon>
        <taxon>Bacillota</taxon>
        <taxon>Bacilli</taxon>
        <taxon>Lactobacillales</taxon>
        <taxon>Enterococcaceae</taxon>
        <taxon>Vagococcus</taxon>
    </lineage>
</organism>
<keyword evidence="1" id="KW-0813">Transport</keyword>
<dbReference type="InterPro" id="IPR017871">
    <property type="entry name" value="ABC_transporter-like_CS"/>
</dbReference>
<reference evidence="5 6" key="1">
    <citation type="submission" date="2017-05" db="EMBL/GenBank/DDBJ databases">
        <title>Vagococcus spp. assemblies.</title>
        <authorList>
            <person name="Gulvik C.A."/>
        </authorList>
    </citation>
    <scope>NUCLEOTIDE SEQUENCE [LARGE SCALE GENOMIC DNA]</scope>
    <source>
        <strain evidence="5 6">CCUG 51432</strain>
    </source>
</reference>
<dbReference type="PROSITE" id="PS50893">
    <property type="entry name" value="ABC_TRANSPORTER_2"/>
    <property type="match status" value="1"/>
</dbReference>
<feature type="domain" description="ABC transporter" evidence="4">
    <location>
        <begin position="2"/>
        <end position="236"/>
    </location>
</feature>
<dbReference type="SMART" id="SM00382">
    <property type="entry name" value="AAA"/>
    <property type="match status" value="1"/>
</dbReference>
<dbReference type="InterPro" id="IPR003439">
    <property type="entry name" value="ABC_transporter-like_ATP-bd"/>
</dbReference>
<dbReference type="PANTHER" id="PTHR42734">
    <property type="entry name" value="METAL TRANSPORT SYSTEM ATP-BINDING PROTEIN TM_0124-RELATED"/>
    <property type="match status" value="1"/>
</dbReference>
<sequence>MLEVENLSVSYGKRKILHDINFSLSGGQSVCLLGKNGVGKTTLFRSLLNTLSYSGKVLIDENDSQKLSRNQLAQLLSYIPQNKGNTVDYSVFEMILMGTTPQLKAHRQPGEKERAQAQAAIDLLKINYLKESLFSELSGGEQQLVIIARSVAQQAKIILMDEPCANLDFGNQVLVLEMIRYLAAQGYLIFQSTHDPNHALQYADRVLIMEKGRLTAAGYPQKILTGQRLTTLYNTPIEVVELSIDGEKRFVCLAKKGTNHVGNL</sequence>
<dbReference type="CDD" id="cd03214">
    <property type="entry name" value="ABC_Iron-Siderophores_B12_Hemin"/>
    <property type="match status" value="1"/>
</dbReference>
<evidence type="ECO:0000313" key="5">
    <source>
        <dbReference type="EMBL" id="RSU09350.1"/>
    </source>
</evidence>
<name>A0A430AMH0_9ENTE</name>
<gene>
    <name evidence="5" type="ORF">CBF29_11640</name>
</gene>
<dbReference type="PANTHER" id="PTHR42734:SF19">
    <property type="entry name" value="IRON COMPOUNDS ABC TRANSPORTER, ATP-BINDING PROTEIN"/>
    <property type="match status" value="1"/>
</dbReference>
<accession>A0A430AMH0</accession>
<protein>
    <recommendedName>
        <fullName evidence="4">ABC transporter domain-containing protein</fullName>
    </recommendedName>
</protein>
<comment type="caution">
    <text evidence="5">The sequence shown here is derived from an EMBL/GenBank/DDBJ whole genome shotgun (WGS) entry which is preliminary data.</text>
</comment>
<keyword evidence="6" id="KW-1185">Reference proteome</keyword>
<dbReference type="GO" id="GO:0016887">
    <property type="term" value="F:ATP hydrolysis activity"/>
    <property type="evidence" value="ECO:0007669"/>
    <property type="project" value="InterPro"/>
</dbReference>
<dbReference type="InterPro" id="IPR027417">
    <property type="entry name" value="P-loop_NTPase"/>
</dbReference>
<evidence type="ECO:0000256" key="3">
    <source>
        <dbReference type="ARBA" id="ARBA00022840"/>
    </source>
</evidence>
<dbReference type="Gene3D" id="3.40.50.300">
    <property type="entry name" value="P-loop containing nucleotide triphosphate hydrolases"/>
    <property type="match status" value="1"/>
</dbReference>
<dbReference type="OrthoDB" id="9806726at2"/>
<proteinExistence type="predicted"/>
<dbReference type="SUPFAM" id="SSF52540">
    <property type="entry name" value="P-loop containing nucleoside triphosphate hydrolases"/>
    <property type="match status" value="1"/>
</dbReference>
<dbReference type="FunFam" id="3.40.50.300:FF:000134">
    <property type="entry name" value="Iron-enterobactin ABC transporter ATP-binding protein"/>
    <property type="match status" value="1"/>
</dbReference>
<dbReference type="EMBL" id="NGKA01000022">
    <property type="protein sequence ID" value="RSU09350.1"/>
    <property type="molecule type" value="Genomic_DNA"/>
</dbReference>
<dbReference type="InterPro" id="IPR050153">
    <property type="entry name" value="Metal_Ion_Import_ABC"/>
</dbReference>
<keyword evidence="2" id="KW-0547">Nucleotide-binding</keyword>
<dbReference type="RefSeq" id="WP_126809896.1">
    <property type="nucleotide sequence ID" value="NZ_NGKA01000022.1"/>
</dbReference>
<dbReference type="PROSITE" id="PS00211">
    <property type="entry name" value="ABC_TRANSPORTER_1"/>
    <property type="match status" value="1"/>
</dbReference>
<evidence type="ECO:0000256" key="1">
    <source>
        <dbReference type="ARBA" id="ARBA00022448"/>
    </source>
</evidence>
<evidence type="ECO:0000256" key="2">
    <source>
        <dbReference type="ARBA" id="ARBA00022741"/>
    </source>
</evidence>
<dbReference type="Proteomes" id="UP000287605">
    <property type="component" value="Unassembled WGS sequence"/>
</dbReference>